<evidence type="ECO:0000313" key="3">
    <source>
        <dbReference type="Proteomes" id="UP000516957"/>
    </source>
</evidence>
<dbReference type="AlphaFoldDB" id="A0A7Y9JRH3"/>
<sequence>MKKLIAGLLMAFMMSAGLVATTAVPASADCGYEKCSGTKTAAKVLKAKARFLARIQVDVGRTGKNRGPLDGTLTFSCAKPLKSGKIKQISYTEDLREGNNVYKFKLRPKGKWSCNIVYVPDPDGPYESSSTTVNVKVDNRNG</sequence>
<dbReference type="Proteomes" id="UP000516957">
    <property type="component" value="Unassembled WGS sequence"/>
</dbReference>
<keyword evidence="3" id="KW-1185">Reference proteome</keyword>
<evidence type="ECO:0000256" key="1">
    <source>
        <dbReference type="SAM" id="SignalP"/>
    </source>
</evidence>
<evidence type="ECO:0008006" key="4">
    <source>
        <dbReference type="Google" id="ProtNLM"/>
    </source>
</evidence>
<gene>
    <name evidence="2" type="ORF">BKA08_001801</name>
</gene>
<proteinExistence type="predicted"/>
<feature type="chain" id="PRO_5031032590" description="YtkA-like domain-containing protein" evidence="1">
    <location>
        <begin position="29"/>
        <end position="142"/>
    </location>
</feature>
<feature type="signal peptide" evidence="1">
    <location>
        <begin position="1"/>
        <end position="28"/>
    </location>
</feature>
<name>A0A7Y9JRH3_9ACTN</name>
<comment type="caution">
    <text evidence="2">The sequence shown here is derived from an EMBL/GenBank/DDBJ whole genome shotgun (WGS) entry which is preliminary data.</text>
</comment>
<protein>
    <recommendedName>
        <fullName evidence="4">YtkA-like domain-containing protein</fullName>
    </recommendedName>
</protein>
<dbReference type="EMBL" id="JACCBE010000001">
    <property type="protein sequence ID" value="NYD57563.1"/>
    <property type="molecule type" value="Genomic_DNA"/>
</dbReference>
<organism evidence="2 3">
    <name type="scientific">Nocardioides marinisabuli</name>
    <dbReference type="NCBI Taxonomy" id="419476"/>
    <lineage>
        <taxon>Bacteria</taxon>
        <taxon>Bacillati</taxon>
        <taxon>Actinomycetota</taxon>
        <taxon>Actinomycetes</taxon>
        <taxon>Propionibacteriales</taxon>
        <taxon>Nocardioidaceae</taxon>
        <taxon>Nocardioides</taxon>
    </lineage>
</organism>
<keyword evidence="1" id="KW-0732">Signal</keyword>
<evidence type="ECO:0000313" key="2">
    <source>
        <dbReference type="EMBL" id="NYD57563.1"/>
    </source>
</evidence>
<accession>A0A7Y9JRH3</accession>
<reference evidence="2 3" key="1">
    <citation type="submission" date="2020-07" db="EMBL/GenBank/DDBJ databases">
        <title>Sequencing the genomes of 1000 actinobacteria strains.</title>
        <authorList>
            <person name="Klenk H.-P."/>
        </authorList>
    </citation>
    <scope>NUCLEOTIDE SEQUENCE [LARGE SCALE GENOMIC DNA]</scope>
    <source>
        <strain evidence="2 3">DSM 18965</strain>
    </source>
</reference>
<dbReference type="RefSeq" id="WP_179615310.1">
    <property type="nucleotide sequence ID" value="NZ_CP059163.1"/>
</dbReference>